<comment type="caution">
    <text evidence="2">The sequence shown here is derived from an EMBL/GenBank/DDBJ whole genome shotgun (WGS) entry which is preliminary data.</text>
</comment>
<organism evidence="2 3">
    <name type="scientific">Rousettus aegyptiacus</name>
    <name type="common">Egyptian fruit bat</name>
    <name type="synonym">Pteropus aegyptiacus</name>
    <dbReference type="NCBI Taxonomy" id="9407"/>
    <lineage>
        <taxon>Eukaryota</taxon>
        <taxon>Metazoa</taxon>
        <taxon>Chordata</taxon>
        <taxon>Craniata</taxon>
        <taxon>Vertebrata</taxon>
        <taxon>Euteleostomi</taxon>
        <taxon>Mammalia</taxon>
        <taxon>Eutheria</taxon>
        <taxon>Laurasiatheria</taxon>
        <taxon>Chiroptera</taxon>
        <taxon>Yinpterochiroptera</taxon>
        <taxon>Pteropodoidea</taxon>
        <taxon>Pteropodidae</taxon>
        <taxon>Rousettinae</taxon>
        <taxon>Rousettus</taxon>
    </lineage>
</organism>
<keyword evidence="3" id="KW-1185">Reference proteome</keyword>
<feature type="compositionally biased region" description="Acidic residues" evidence="1">
    <location>
        <begin position="7"/>
        <end position="18"/>
    </location>
</feature>
<sequence length="109" mass="11909">MHSKVDPDEDADETEELVDATATAASPGLEDDALRGGSACWKSEKTAGLAPVTRVSWLEVETVMEDSKTPGWIKPVEASPTSFRCCSISAGRLQQKSHILRSFLVQFYH</sequence>
<feature type="region of interest" description="Disordered" evidence="1">
    <location>
        <begin position="1"/>
        <end position="32"/>
    </location>
</feature>
<evidence type="ECO:0000313" key="3">
    <source>
        <dbReference type="Proteomes" id="UP000593571"/>
    </source>
</evidence>
<protein>
    <submittedName>
        <fullName evidence="2">Uncharacterized protein</fullName>
    </submittedName>
</protein>
<dbReference type="EMBL" id="JACASE010000005">
    <property type="protein sequence ID" value="KAF6465921.1"/>
    <property type="molecule type" value="Genomic_DNA"/>
</dbReference>
<proteinExistence type="predicted"/>
<dbReference type="Proteomes" id="UP000593571">
    <property type="component" value="Unassembled WGS sequence"/>
</dbReference>
<evidence type="ECO:0000313" key="2">
    <source>
        <dbReference type="EMBL" id="KAF6465921.1"/>
    </source>
</evidence>
<reference evidence="2 3" key="1">
    <citation type="journal article" date="2020" name="Nature">
        <title>Six reference-quality genomes reveal evolution of bat adaptations.</title>
        <authorList>
            <person name="Jebb D."/>
            <person name="Huang Z."/>
            <person name="Pippel M."/>
            <person name="Hughes G.M."/>
            <person name="Lavrichenko K."/>
            <person name="Devanna P."/>
            <person name="Winkler S."/>
            <person name="Jermiin L.S."/>
            <person name="Skirmuntt E.C."/>
            <person name="Katzourakis A."/>
            <person name="Burkitt-Gray L."/>
            <person name="Ray D.A."/>
            <person name="Sullivan K.A.M."/>
            <person name="Roscito J.G."/>
            <person name="Kirilenko B.M."/>
            <person name="Davalos L.M."/>
            <person name="Corthals A.P."/>
            <person name="Power M.L."/>
            <person name="Jones G."/>
            <person name="Ransome R.D."/>
            <person name="Dechmann D.K.N."/>
            <person name="Locatelli A.G."/>
            <person name="Puechmaille S.J."/>
            <person name="Fedrigo O."/>
            <person name="Jarvis E.D."/>
            <person name="Hiller M."/>
            <person name="Vernes S.C."/>
            <person name="Myers E.W."/>
            <person name="Teeling E.C."/>
        </authorList>
    </citation>
    <scope>NUCLEOTIDE SEQUENCE [LARGE SCALE GENOMIC DNA]</scope>
    <source>
        <strain evidence="2">MRouAeg1</strain>
        <tissue evidence="2">Muscle</tissue>
    </source>
</reference>
<gene>
    <name evidence="2" type="ORF">HJG63_011287</name>
</gene>
<evidence type="ECO:0000256" key="1">
    <source>
        <dbReference type="SAM" id="MobiDB-lite"/>
    </source>
</evidence>
<accession>A0A7J8H1I0</accession>
<dbReference type="AlphaFoldDB" id="A0A7J8H1I0"/>
<name>A0A7J8H1I0_ROUAE</name>